<evidence type="ECO:0000313" key="1">
    <source>
        <dbReference type="EMBL" id="TMS02266.1"/>
    </source>
</evidence>
<comment type="caution">
    <text evidence="1">The sequence shown here is derived from an EMBL/GenBank/DDBJ whole genome shotgun (WGS) entry which is preliminary data.</text>
</comment>
<reference evidence="1" key="1">
    <citation type="submission" date="2018-11" db="EMBL/GenBank/DDBJ databases">
        <title>The sequence and de novo assembly of Larimichthys crocea genome using PacBio and Hi-C technologies.</title>
        <authorList>
            <person name="Xu P."/>
            <person name="Chen B."/>
            <person name="Zhou Z."/>
            <person name="Ke Q."/>
            <person name="Wu Y."/>
            <person name="Bai H."/>
            <person name="Pu F."/>
        </authorList>
    </citation>
    <scope>NUCLEOTIDE SEQUENCE</scope>
    <source>
        <tissue evidence="1">Muscle</tissue>
    </source>
</reference>
<proteinExistence type="predicted"/>
<accession>A0ACD3Q6I6</accession>
<name>A0ACD3Q6I6_LARCR</name>
<dbReference type="Proteomes" id="UP000793456">
    <property type="component" value="Chromosome XXIV"/>
</dbReference>
<organism evidence="1 2">
    <name type="scientific">Larimichthys crocea</name>
    <name type="common">Large yellow croaker</name>
    <name type="synonym">Pseudosciaena crocea</name>
    <dbReference type="NCBI Taxonomy" id="215358"/>
    <lineage>
        <taxon>Eukaryota</taxon>
        <taxon>Metazoa</taxon>
        <taxon>Chordata</taxon>
        <taxon>Craniata</taxon>
        <taxon>Vertebrata</taxon>
        <taxon>Euteleostomi</taxon>
        <taxon>Actinopterygii</taxon>
        <taxon>Neopterygii</taxon>
        <taxon>Teleostei</taxon>
        <taxon>Neoteleostei</taxon>
        <taxon>Acanthomorphata</taxon>
        <taxon>Eupercaria</taxon>
        <taxon>Sciaenidae</taxon>
        <taxon>Larimichthys</taxon>
    </lineage>
</organism>
<gene>
    <name evidence="1" type="ORF">E3U43_007806</name>
</gene>
<keyword evidence="2" id="KW-1185">Reference proteome</keyword>
<sequence>MFRVFILCAEHLQTPDDDISDSYCTVTYEGCKKKTKIIKNNPNPVWNEGFEWDLKGIPLDSGGELHCVVKDHEKMGRNRFLGECRLALRDVLNSPNLAATFTVSLLDTKRNNTGATLTLQVSYIPPPGSAPIFQPSHLPEPVPHNPSVELDTVTMISLDTLGEEDTESMIMLEPTEDQGPDDGRSMVIAGPQGPPGQESPTAQVPKRSPPSYNAHGGLRKRRRGASSQSKPLPNKPQDIQVRVRVIEGRQLPGINIKPVVKVMVAGQTKRTRIRKGNNPFFDETFFLNFFETPSDLFDEPIFITVCDSRSLRTDAVIGEFKLDVGTVYNEHRHCFLRKWLLLCDPDDLSAGVKGYLKVSLLVLAAGDEPPVDRREGVEDKEDIEGNLLRPAGLSLRGATFTLRIFRAEDLPQMDDAFMDGMKQILGFDSNRKNLVDPLVEIHFAGKTVCTKILEKNANPQWNQSLSMPIRFPSMCEKMRIRILDWDRASHNDVIGTTHLCMSKISAPGGEIDVDDSLGFLPTFGPCFVNLYGSPREFTAFNDPHEALNLGKWEGVAYRGRVLLEVTTKLVDKPEQRTEDIPSDDLLVVEKFLRKRKFSLFVAFYSATLLQDVDDAIQFEVSIGNYGNKFDYTCLPLASTTQFSRAVFDGCHYYYLPWGNVKPVVVLSSEWEDIKPRIEALNMLLAIIERLEANLQRVQLEVKAGGDLDELELRVVELLDQQIVAAALALKHGPATELSTVLEQAEDWASRLRTMAEEPQNSLPDIIIWMLQGDRRVAYHRIPAHTVIFSQQHCGKHCGQLQTVFLKGSGTEAKLPGQLRVKVWFGLTSDVKHFNQYAEGKLSVFAETYENQTRLALVGSWGTTGLTYPKFSDVTGRIKLPKESFKPSPGWTWAGDWYISPEKTLLIDADAGHMTFTEEVFENQMRLPGGQWIGMPEGYTDVNGEKAVPKDEVECPPGWVWEEVEWSEDLNRAVDDQGWEYGITIPPDRRPKSWVPAEKMYHTNRRRRWIRMRRRDQQKMDALRKQRPDETEREGWEYASLFGWKFHLKPRKTDSFRRRRWRYRMEPLEKTGPAAIFALECSLSSIEDKNDDKSVTTTFGVNRPTISCFFDRGTRYHLRCYLYQARDLLAMDKDSFSDPYAIVSFLHQSQKTVTVRNTLNPTWDQTLIFYEVEIFGDPEVTMATPPNVLVELYDSDTYGADEFMGRCMCQPSLTSSPRLAWFPIRRGDKNAGELLAAFELIRREKPAIHHIPGQEGDIMTTTHVLDELMFPGFLPENLQQWPEESDLPHPPPQREVNVFVVPQGIKPVLQRTAIEILAWGVRNLKSFQLASVTSPSLQVECGGTLIQTCVIRNMKKKPNFDINKLILDVRLPSEELYMPPIVIKVIDNRQFGRKPVVGQCTIRSLEEFRCVPEEERALEEEEGEEWRRETPQFGGEVFIDIDDEEPLMPDQEEEFMDWWSKFYASTGEKNKYGTYLERGFDTLKVYGRELEKVEGFEGLSDFCQTFKLYRGKTQDEGEDPSVVGEFKGMFKIYPLPDDPSTPPPPRQFKKLPPNGIEECLVRVYIIQAQGLQPKDTNGKCDPYVKITLGKKTINDHDNYIPCTLDPVFGKMFELTCSLPLEKDLRVMLYDHDMLTKDEKIGETVIDLENRFLSKYGAMCGLPQSYCVSGVNQWRDQLTPWQLLHRVCERRNLPKPVYHDDVVNFRGLQYTAADLEDKNVSKRYLGPMKERLSLHILRKLGLVPEHVESRPLYSPLQPDIEQGRLMMWVDLFPKSLGSPGPPFNITPRKAKKFFLRCIIWNTSDVILDDISISGEKMSDIYVKG</sequence>
<evidence type="ECO:0000313" key="2">
    <source>
        <dbReference type="Proteomes" id="UP000793456"/>
    </source>
</evidence>
<protein>
    <submittedName>
        <fullName evidence="1">Uncharacterized protein</fullName>
    </submittedName>
</protein>
<dbReference type="EMBL" id="CM011697">
    <property type="protein sequence ID" value="TMS02266.1"/>
    <property type="molecule type" value="Genomic_DNA"/>
</dbReference>